<feature type="non-terminal residue" evidence="1">
    <location>
        <position position="519"/>
    </location>
</feature>
<dbReference type="EMBL" id="CAJNJA010054171">
    <property type="protein sequence ID" value="CAE7852848.1"/>
    <property type="molecule type" value="Genomic_DNA"/>
</dbReference>
<reference evidence="1" key="1">
    <citation type="submission" date="2021-02" db="EMBL/GenBank/DDBJ databases">
        <authorList>
            <person name="Dougan E. K."/>
            <person name="Rhodes N."/>
            <person name="Thang M."/>
            <person name="Chan C."/>
        </authorList>
    </citation>
    <scope>NUCLEOTIDE SEQUENCE</scope>
</reference>
<evidence type="ECO:0000313" key="1">
    <source>
        <dbReference type="EMBL" id="CAE7852848.1"/>
    </source>
</evidence>
<evidence type="ECO:0000313" key="2">
    <source>
        <dbReference type="Proteomes" id="UP000601435"/>
    </source>
</evidence>
<protein>
    <submittedName>
        <fullName evidence="1">Uncharacterized protein</fullName>
    </submittedName>
</protein>
<dbReference type="Proteomes" id="UP000601435">
    <property type="component" value="Unassembled WGS sequence"/>
</dbReference>
<proteinExistence type="predicted"/>
<sequence length="519" mass="59828">MSLANHLFKALGEGRSSALGVVTSAQAAVKEAGRHNVSRATSKMSKITRSRNNVNRDLSRFVKLPLAMSEVEVPLLKALDPNPDNAELTKLPFYDPHELLNWLVSTGRVDVNENDIKTWWEHFHRLDVEWARNFRDEDCKCIPVSVYGDTAQFTKENDKFTALLLGFPMRKVKGRPFLKTFMFFVVNSFRSCGAATMRPVYHRTMWSLTIAYRGRRPQVGPDNMADSVPAMYRKLKPAMQYRFACVQYKGDWEYHEKCWALQTYWRTKRICFLCHASLNARHGTCYTLFGAAFTRRTPVDMILNSMPAQPNPLVLVPGWHPQLLRYCAMHSLQLGIYQIVTAESLLWLCRHGVFGGPHLDIDVRLANAYVAFKSWMASSRLTCSGRMFSSKRLHLCSTDYPYLGYKAYNTRVVLAFVAAQLCDNRVQDTMRASMAETDLVLHEIICTCVYEVSQFQNEMEDAASLLTSQEAQSLYRRGHLFLKLFREAALIYVRRQELHWFLRPKMHTLDEMLRSILLE</sequence>
<organism evidence="1 2">
    <name type="scientific">Symbiodinium necroappetens</name>
    <dbReference type="NCBI Taxonomy" id="1628268"/>
    <lineage>
        <taxon>Eukaryota</taxon>
        <taxon>Sar</taxon>
        <taxon>Alveolata</taxon>
        <taxon>Dinophyceae</taxon>
        <taxon>Suessiales</taxon>
        <taxon>Symbiodiniaceae</taxon>
        <taxon>Symbiodinium</taxon>
    </lineage>
</organism>
<name>A0A813A2K5_9DINO</name>
<accession>A0A813A2K5</accession>
<dbReference type="AlphaFoldDB" id="A0A813A2K5"/>
<comment type="caution">
    <text evidence="1">The sequence shown here is derived from an EMBL/GenBank/DDBJ whole genome shotgun (WGS) entry which is preliminary data.</text>
</comment>
<keyword evidence="2" id="KW-1185">Reference proteome</keyword>
<dbReference type="OrthoDB" id="433582at2759"/>
<gene>
    <name evidence="1" type="ORF">SNEC2469_LOCUS26532</name>
</gene>